<dbReference type="SUPFAM" id="SSF55729">
    <property type="entry name" value="Acyl-CoA N-acyltransferases (Nat)"/>
    <property type="match status" value="1"/>
</dbReference>
<sequence length="160" mass="17521">MVTTERLRIYPTDAAQMKAAIAAAKDAGLKKAYEEMLAGCMAHPEQWDWYAMWVIELGDGRRIGDLCFKGLGRDGVAEIGYGIEEGYRGQGYATEAVRAALGWAFRHPAVVSIEAEAEADNAASQRVLDKCCFQASGLTGEEGPRFSRRRLGIESMLEVV</sequence>
<dbReference type="Proteomes" id="UP000183639">
    <property type="component" value="Unassembled WGS sequence"/>
</dbReference>
<dbReference type="Pfam" id="PF13302">
    <property type="entry name" value="Acetyltransf_3"/>
    <property type="match status" value="1"/>
</dbReference>
<dbReference type="PANTHER" id="PTHR43792:SF13">
    <property type="entry name" value="ACETYLTRANSFERASE"/>
    <property type="match status" value="1"/>
</dbReference>
<evidence type="ECO:0000313" key="3">
    <source>
        <dbReference type="Proteomes" id="UP000183639"/>
    </source>
</evidence>
<gene>
    <name evidence="2" type="ORF">SAMN04487861_102143</name>
</gene>
<name>A0A1I3C412_SELRU</name>
<reference evidence="2 3" key="1">
    <citation type="submission" date="2016-10" db="EMBL/GenBank/DDBJ databases">
        <authorList>
            <person name="de Groot N.N."/>
        </authorList>
    </citation>
    <scope>NUCLEOTIDE SEQUENCE [LARGE SCALE GENOMIC DNA]</scope>
    <source>
        <strain evidence="2 3">Z108</strain>
    </source>
</reference>
<dbReference type="PROSITE" id="PS51186">
    <property type="entry name" value="GNAT"/>
    <property type="match status" value="1"/>
</dbReference>
<dbReference type="GO" id="GO:0016747">
    <property type="term" value="F:acyltransferase activity, transferring groups other than amino-acyl groups"/>
    <property type="evidence" value="ECO:0007669"/>
    <property type="project" value="InterPro"/>
</dbReference>
<dbReference type="OrthoDB" id="7863753at2"/>
<dbReference type="InterPro" id="IPR016181">
    <property type="entry name" value="Acyl_CoA_acyltransferase"/>
</dbReference>
<dbReference type="Gene3D" id="3.40.630.30">
    <property type="match status" value="1"/>
</dbReference>
<keyword evidence="2" id="KW-0808">Transferase</keyword>
<protein>
    <submittedName>
        <fullName evidence="2">Acetyltransferase (GNAT) domain-containing protein</fullName>
    </submittedName>
</protein>
<dbReference type="InterPro" id="IPR000182">
    <property type="entry name" value="GNAT_dom"/>
</dbReference>
<dbReference type="AlphaFoldDB" id="A0A1I3C412"/>
<dbReference type="EMBL" id="FOQK01000002">
    <property type="protein sequence ID" value="SFH69277.1"/>
    <property type="molecule type" value="Genomic_DNA"/>
</dbReference>
<evidence type="ECO:0000259" key="1">
    <source>
        <dbReference type="PROSITE" id="PS51186"/>
    </source>
</evidence>
<dbReference type="RefSeq" id="WP_082336110.1">
    <property type="nucleotide sequence ID" value="NZ_FOQK01000002.1"/>
</dbReference>
<organism evidence="2 3">
    <name type="scientific">Selenomonas ruminantium</name>
    <dbReference type="NCBI Taxonomy" id="971"/>
    <lineage>
        <taxon>Bacteria</taxon>
        <taxon>Bacillati</taxon>
        <taxon>Bacillota</taxon>
        <taxon>Negativicutes</taxon>
        <taxon>Selenomonadales</taxon>
        <taxon>Selenomonadaceae</taxon>
        <taxon>Selenomonas</taxon>
    </lineage>
</organism>
<proteinExistence type="predicted"/>
<accession>A0A1I3C412</accession>
<dbReference type="PANTHER" id="PTHR43792">
    <property type="entry name" value="GNAT FAMILY, PUTATIVE (AFU_ORTHOLOGUE AFUA_3G00765)-RELATED-RELATED"/>
    <property type="match status" value="1"/>
</dbReference>
<evidence type="ECO:0000313" key="2">
    <source>
        <dbReference type="EMBL" id="SFH69277.1"/>
    </source>
</evidence>
<dbReference type="InterPro" id="IPR051531">
    <property type="entry name" value="N-acetyltransferase"/>
</dbReference>
<feature type="domain" description="N-acetyltransferase" evidence="1">
    <location>
        <begin position="5"/>
        <end position="160"/>
    </location>
</feature>